<protein>
    <submittedName>
        <fullName evidence="1">Uncharacterized protein</fullName>
    </submittedName>
</protein>
<name>A0A517Y5P2_9BACT</name>
<evidence type="ECO:0000313" key="2">
    <source>
        <dbReference type="Proteomes" id="UP000315017"/>
    </source>
</evidence>
<organism evidence="1 2">
    <name type="scientific">Anatilimnocola aggregata</name>
    <dbReference type="NCBI Taxonomy" id="2528021"/>
    <lineage>
        <taxon>Bacteria</taxon>
        <taxon>Pseudomonadati</taxon>
        <taxon>Planctomycetota</taxon>
        <taxon>Planctomycetia</taxon>
        <taxon>Pirellulales</taxon>
        <taxon>Pirellulaceae</taxon>
        <taxon>Anatilimnocola</taxon>
    </lineage>
</organism>
<reference evidence="1 2" key="1">
    <citation type="submission" date="2019-02" db="EMBL/GenBank/DDBJ databases">
        <title>Deep-cultivation of Planctomycetes and their phenomic and genomic characterization uncovers novel biology.</title>
        <authorList>
            <person name="Wiegand S."/>
            <person name="Jogler M."/>
            <person name="Boedeker C."/>
            <person name="Pinto D."/>
            <person name="Vollmers J."/>
            <person name="Rivas-Marin E."/>
            <person name="Kohn T."/>
            <person name="Peeters S.H."/>
            <person name="Heuer A."/>
            <person name="Rast P."/>
            <person name="Oberbeckmann S."/>
            <person name="Bunk B."/>
            <person name="Jeske O."/>
            <person name="Meyerdierks A."/>
            <person name="Storesund J.E."/>
            <person name="Kallscheuer N."/>
            <person name="Luecker S."/>
            <person name="Lage O.M."/>
            <person name="Pohl T."/>
            <person name="Merkel B.J."/>
            <person name="Hornburger P."/>
            <person name="Mueller R.-W."/>
            <person name="Bruemmer F."/>
            <person name="Labrenz M."/>
            <person name="Spormann A.M."/>
            <person name="Op den Camp H."/>
            <person name="Overmann J."/>
            <person name="Amann R."/>
            <person name="Jetten M.S.M."/>
            <person name="Mascher T."/>
            <person name="Medema M.H."/>
            <person name="Devos D.P."/>
            <person name="Kaster A.-K."/>
            <person name="Ovreas L."/>
            <person name="Rohde M."/>
            <person name="Galperin M.Y."/>
            <person name="Jogler C."/>
        </authorList>
    </citation>
    <scope>NUCLEOTIDE SEQUENCE [LARGE SCALE GENOMIC DNA]</scope>
    <source>
        <strain evidence="1 2">ETA_A8</strain>
    </source>
</reference>
<dbReference type="AlphaFoldDB" id="A0A517Y5P2"/>
<sequence>MTTPRRLTDAELEAYLEETLAAEEMAAIEHELRQRPELLRRLSTILGRRDAGLHSVGEIWRRHRLSCPDRQQLGSYLLGVLDNEHANYIRFHLDQIGCRYCQANYADLRSQQEETQELIVTRRTKYFQSTAGHLRQTP</sequence>
<accession>A0A517Y5P2</accession>
<dbReference type="EMBL" id="CP036274">
    <property type="protein sequence ID" value="QDU25545.1"/>
    <property type="molecule type" value="Genomic_DNA"/>
</dbReference>
<proteinExistence type="predicted"/>
<evidence type="ECO:0000313" key="1">
    <source>
        <dbReference type="EMBL" id="QDU25545.1"/>
    </source>
</evidence>
<dbReference type="RefSeq" id="WP_145084658.1">
    <property type="nucleotide sequence ID" value="NZ_CP036274.1"/>
</dbReference>
<dbReference type="KEGG" id="aagg:ETAA8_06140"/>
<gene>
    <name evidence="1" type="ORF">ETAA8_06140</name>
</gene>
<dbReference type="Proteomes" id="UP000315017">
    <property type="component" value="Chromosome"/>
</dbReference>
<dbReference type="OrthoDB" id="285502at2"/>
<keyword evidence="2" id="KW-1185">Reference proteome</keyword>